<evidence type="ECO:0000313" key="3">
    <source>
        <dbReference type="Proteomes" id="UP001589698"/>
    </source>
</evidence>
<keyword evidence="2" id="KW-0012">Acyltransferase</keyword>
<dbReference type="RefSeq" id="WP_378520166.1">
    <property type="nucleotide sequence ID" value="NZ_CBCSDI010000014.1"/>
</dbReference>
<dbReference type="PANTHER" id="PTHR43792">
    <property type="entry name" value="GNAT FAMILY, PUTATIVE (AFU_ORTHOLOGUE AFUA_3G00765)-RELATED-RELATED"/>
    <property type="match status" value="1"/>
</dbReference>
<accession>A0ABV6E5Y6</accession>
<feature type="domain" description="N-acetyltransferase" evidence="1">
    <location>
        <begin position="15"/>
        <end position="176"/>
    </location>
</feature>
<proteinExistence type="predicted"/>
<dbReference type="EMBL" id="JBHLXH010000002">
    <property type="protein sequence ID" value="MFC0224397.1"/>
    <property type="molecule type" value="Genomic_DNA"/>
</dbReference>
<evidence type="ECO:0000259" key="1">
    <source>
        <dbReference type="PROSITE" id="PS51186"/>
    </source>
</evidence>
<dbReference type="InterPro" id="IPR016181">
    <property type="entry name" value="Acyl_CoA_acyltransferase"/>
</dbReference>
<name>A0ABV6E5Y6_9ACTN</name>
<comment type="caution">
    <text evidence="2">The sequence shown here is derived from an EMBL/GenBank/DDBJ whole genome shotgun (WGS) entry which is preliminary data.</text>
</comment>
<dbReference type="Proteomes" id="UP001589698">
    <property type="component" value="Unassembled WGS sequence"/>
</dbReference>
<dbReference type="EC" id="2.3.-.-" evidence="2"/>
<dbReference type="PROSITE" id="PS51186">
    <property type="entry name" value="GNAT"/>
    <property type="match status" value="1"/>
</dbReference>
<dbReference type="GO" id="GO:0016746">
    <property type="term" value="F:acyltransferase activity"/>
    <property type="evidence" value="ECO:0007669"/>
    <property type="project" value="UniProtKB-KW"/>
</dbReference>
<keyword evidence="2" id="KW-0808">Transferase</keyword>
<dbReference type="SUPFAM" id="SSF55729">
    <property type="entry name" value="Acyl-CoA N-acyltransferases (Nat)"/>
    <property type="match status" value="1"/>
</dbReference>
<keyword evidence="3" id="KW-1185">Reference proteome</keyword>
<dbReference type="InterPro" id="IPR000182">
    <property type="entry name" value="GNAT_dom"/>
</dbReference>
<dbReference type="Pfam" id="PF13302">
    <property type="entry name" value="Acetyltransf_3"/>
    <property type="match status" value="1"/>
</dbReference>
<protein>
    <submittedName>
        <fullName evidence="2">GNAT family N-acetyltransferase</fullName>
        <ecNumber evidence="2">2.3.-.-</ecNumber>
    </submittedName>
</protein>
<dbReference type="Gene3D" id="3.40.630.30">
    <property type="match status" value="1"/>
</dbReference>
<evidence type="ECO:0000313" key="2">
    <source>
        <dbReference type="EMBL" id="MFC0224397.1"/>
    </source>
</evidence>
<organism evidence="2 3">
    <name type="scientific">Nocardioides zeicaulis</name>
    <dbReference type="NCBI Taxonomy" id="1776857"/>
    <lineage>
        <taxon>Bacteria</taxon>
        <taxon>Bacillati</taxon>
        <taxon>Actinomycetota</taxon>
        <taxon>Actinomycetes</taxon>
        <taxon>Propionibacteriales</taxon>
        <taxon>Nocardioidaceae</taxon>
        <taxon>Nocardioides</taxon>
    </lineage>
</organism>
<sequence length="180" mass="19972">MTTSGLRLTSPTGELAEQFLTWRHRPDVTRWFLQQRIEDAEEYVAEWAAYDGRDHHRVVAVLDGAMVGQAALGVVDGMGQSGNGAELTGREGRLSYFVHLDHAGRGIATALARDALANAFARLGLRRVQAGCFADNVASWRVMEKLGMRREQHGVKDSFHAELGWIDGYTYALLAEEWKG</sequence>
<dbReference type="InterPro" id="IPR051531">
    <property type="entry name" value="N-acetyltransferase"/>
</dbReference>
<gene>
    <name evidence="2" type="ORF">ACFFJG_18065</name>
</gene>
<reference evidence="2 3" key="1">
    <citation type="submission" date="2024-09" db="EMBL/GenBank/DDBJ databases">
        <authorList>
            <person name="Sun Q."/>
            <person name="Mori K."/>
        </authorList>
    </citation>
    <scope>NUCLEOTIDE SEQUENCE [LARGE SCALE GENOMIC DNA]</scope>
    <source>
        <strain evidence="2 3">CCM 8654</strain>
    </source>
</reference>